<feature type="domain" description="CMP/dCMP-type deaminase" evidence="9">
    <location>
        <begin position="6"/>
        <end position="130"/>
    </location>
</feature>
<keyword evidence="11" id="KW-1185">Reference proteome</keyword>
<dbReference type="GO" id="GO:0002100">
    <property type="term" value="P:tRNA wobble adenosine to inosine editing"/>
    <property type="evidence" value="ECO:0007669"/>
    <property type="project" value="UniProtKB-UniRule"/>
</dbReference>
<keyword evidence="4 8" id="KW-0479">Metal-binding</keyword>
<feature type="binding site" evidence="8">
    <location>
        <position position="99"/>
    </location>
    <ligand>
        <name>Zn(2+)</name>
        <dbReference type="ChEBI" id="CHEBI:29105"/>
        <note>catalytic</note>
    </ligand>
</feature>
<dbReference type="InterPro" id="IPR002125">
    <property type="entry name" value="CMP_dCMP_dom"/>
</dbReference>
<keyword evidence="6 8" id="KW-0862">Zinc</keyword>
<dbReference type="PANTHER" id="PTHR11079:SF202">
    <property type="entry name" value="TRNA-SPECIFIC ADENOSINE DEAMINASE"/>
    <property type="match status" value="1"/>
</dbReference>
<evidence type="ECO:0000256" key="8">
    <source>
        <dbReference type="HAMAP-Rule" id="MF_00972"/>
    </source>
</evidence>
<dbReference type="Gene3D" id="3.40.140.10">
    <property type="entry name" value="Cytidine Deaminase, domain 2"/>
    <property type="match status" value="1"/>
</dbReference>
<comment type="similarity">
    <text evidence="1">Belongs to the cytidine and deoxycytidylate deaminase family. ADAT2 subfamily.</text>
</comment>
<dbReference type="SUPFAM" id="SSF53927">
    <property type="entry name" value="Cytidine deaminase-like"/>
    <property type="match status" value="1"/>
</dbReference>
<dbReference type="InterPro" id="IPR016193">
    <property type="entry name" value="Cytidine_deaminase-like"/>
</dbReference>
<keyword evidence="3 8" id="KW-0819">tRNA processing</keyword>
<organism evidence="10 11">
    <name type="scientific">Pseudarthrobacter equi</name>
    <dbReference type="NCBI Taxonomy" id="728066"/>
    <lineage>
        <taxon>Bacteria</taxon>
        <taxon>Bacillati</taxon>
        <taxon>Actinomycetota</taxon>
        <taxon>Actinomycetes</taxon>
        <taxon>Micrococcales</taxon>
        <taxon>Micrococcaceae</taxon>
        <taxon>Pseudarthrobacter</taxon>
    </lineage>
</organism>
<dbReference type="GO" id="GO:0008270">
    <property type="term" value="F:zinc ion binding"/>
    <property type="evidence" value="ECO:0007669"/>
    <property type="project" value="UniProtKB-UniRule"/>
</dbReference>
<dbReference type="RefSeq" id="WP_091718187.1">
    <property type="nucleotide sequence ID" value="NZ_CAUQLD010000017.1"/>
</dbReference>
<feature type="binding site" evidence="8">
    <location>
        <position position="102"/>
    </location>
    <ligand>
        <name>Zn(2+)</name>
        <dbReference type="ChEBI" id="CHEBI:29105"/>
        <note>catalytic</note>
    </ligand>
</feature>
<dbReference type="InterPro" id="IPR016192">
    <property type="entry name" value="APOBEC/CMP_deaminase_Zn-bd"/>
</dbReference>
<reference evidence="11" key="1">
    <citation type="submission" date="2016-10" db="EMBL/GenBank/DDBJ databases">
        <authorList>
            <person name="Varghese N."/>
            <person name="Submissions S."/>
        </authorList>
    </citation>
    <scope>NUCLEOTIDE SEQUENCE [LARGE SCALE GENOMIC DNA]</scope>
    <source>
        <strain evidence="11">IMMIB L-1606</strain>
    </source>
</reference>
<evidence type="ECO:0000256" key="2">
    <source>
        <dbReference type="ARBA" id="ARBA00011738"/>
    </source>
</evidence>
<gene>
    <name evidence="8" type="primary">tadA</name>
    <name evidence="10" type="ORF">SAMN04489743_1051</name>
</gene>
<dbReference type="AlphaFoldDB" id="A0A1H1VMQ2"/>
<dbReference type="InterPro" id="IPR028883">
    <property type="entry name" value="tRNA_aden_deaminase"/>
</dbReference>
<comment type="function">
    <text evidence="8">Catalyzes the deamination of adenosine to inosine at the wobble position 34 of tRNA(Arg2).</text>
</comment>
<dbReference type="PANTHER" id="PTHR11079">
    <property type="entry name" value="CYTOSINE DEAMINASE FAMILY MEMBER"/>
    <property type="match status" value="1"/>
</dbReference>
<dbReference type="HAMAP" id="MF_00972">
    <property type="entry name" value="tRNA_aden_deaminase"/>
    <property type="match status" value="1"/>
</dbReference>
<keyword evidence="5 8" id="KW-0378">Hydrolase</keyword>
<dbReference type="OrthoDB" id="9802676at2"/>
<accession>A0A1H1VMQ2</accession>
<dbReference type="EMBL" id="LT629779">
    <property type="protein sequence ID" value="SDS86082.1"/>
    <property type="molecule type" value="Genomic_DNA"/>
</dbReference>
<evidence type="ECO:0000256" key="7">
    <source>
        <dbReference type="ARBA" id="ARBA00048045"/>
    </source>
</evidence>
<comment type="catalytic activity">
    <reaction evidence="7 8">
        <text>adenosine(34) in tRNA + H2O + H(+) = inosine(34) in tRNA + NH4(+)</text>
        <dbReference type="Rhea" id="RHEA:43168"/>
        <dbReference type="Rhea" id="RHEA-COMP:10373"/>
        <dbReference type="Rhea" id="RHEA-COMP:10374"/>
        <dbReference type="ChEBI" id="CHEBI:15377"/>
        <dbReference type="ChEBI" id="CHEBI:15378"/>
        <dbReference type="ChEBI" id="CHEBI:28938"/>
        <dbReference type="ChEBI" id="CHEBI:74411"/>
        <dbReference type="ChEBI" id="CHEBI:82852"/>
        <dbReference type="EC" id="3.5.4.33"/>
    </reaction>
</comment>
<feature type="binding site" evidence="8">
    <location>
        <position position="58"/>
    </location>
    <ligand>
        <name>Zn(2+)</name>
        <dbReference type="ChEBI" id="CHEBI:29105"/>
        <note>catalytic</note>
    </ligand>
</feature>
<feature type="active site" description="Proton donor" evidence="8">
    <location>
        <position position="60"/>
    </location>
</feature>
<evidence type="ECO:0000256" key="3">
    <source>
        <dbReference type="ARBA" id="ARBA00022694"/>
    </source>
</evidence>
<dbReference type="Proteomes" id="UP000198751">
    <property type="component" value="Chromosome I"/>
</dbReference>
<dbReference type="Pfam" id="PF00383">
    <property type="entry name" value="dCMP_cyt_deam_1"/>
    <property type="match status" value="1"/>
</dbReference>
<dbReference type="PROSITE" id="PS51747">
    <property type="entry name" value="CYT_DCMP_DEAMINASES_2"/>
    <property type="match status" value="1"/>
</dbReference>
<evidence type="ECO:0000259" key="9">
    <source>
        <dbReference type="PROSITE" id="PS51747"/>
    </source>
</evidence>
<dbReference type="EC" id="3.5.4.33" evidence="8"/>
<evidence type="ECO:0000256" key="4">
    <source>
        <dbReference type="ARBA" id="ARBA00022723"/>
    </source>
</evidence>
<evidence type="ECO:0000313" key="10">
    <source>
        <dbReference type="EMBL" id="SDS86082.1"/>
    </source>
</evidence>
<protein>
    <recommendedName>
        <fullName evidence="8">tRNA-specific adenosine deaminase</fullName>
        <ecNumber evidence="8">3.5.4.33</ecNumber>
    </recommendedName>
</protein>
<comment type="subunit">
    <text evidence="2 8">Homodimer.</text>
</comment>
<evidence type="ECO:0000313" key="11">
    <source>
        <dbReference type="Proteomes" id="UP000198751"/>
    </source>
</evidence>
<dbReference type="GO" id="GO:0052717">
    <property type="term" value="F:tRNA-specific adenosine-34 deaminase activity"/>
    <property type="evidence" value="ECO:0007669"/>
    <property type="project" value="UniProtKB-UniRule"/>
</dbReference>
<evidence type="ECO:0000256" key="5">
    <source>
        <dbReference type="ARBA" id="ARBA00022801"/>
    </source>
</evidence>
<dbReference type="CDD" id="cd01285">
    <property type="entry name" value="nucleoside_deaminase"/>
    <property type="match status" value="1"/>
</dbReference>
<evidence type="ECO:0000256" key="6">
    <source>
        <dbReference type="ARBA" id="ARBA00022833"/>
    </source>
</evidence>
<comment type="cofactor">
    <cofactor evidence="8">
        <name>Zn(2+)</name>
        <dbReference type="ChEBI" id="CHEBI:29105"/>
    </cofactor>
    <text evidence="8">Binds 1 zinc ion per subunit.</text>
</comment>
<dbReference type="PROSITE" id="PS00903">
    <property type="entry name" value="CYT_DCMP_DEAMINASES_1"/>
    <property type="match status" value="1"/>
</dbReference>
<proteinExistence type="inferred from homology"/>
<sequence>MVSASNSYDEWMGLALAEARAALATGDVPIGAVVLGPDGEVLGSGRNQREELGDPTAHAEVVAIRQAAERLRELARLGGGPDDGWRLSDCTLVVTLEPCAMCAGAIVLARIPRVVFGAWDEKAGAAGSVFDILRERRLNHWVEVYPGIREDESSVLLRDFFADHRTRL</sequence>
<name>A0A1H1VMQ2_9MICC</name>
<evidence type="ECO:0000256" key="1">
    <source>
        <dbReference type="ARBA" id="ARBA00010669"/>
    </source>
</evidence>